<dbReference type="InterPro" id="IPR008927">
    <property type="entry name" value="6-PGluconate_DH-like_C_sf"/>
</dbReference>
<dbReference type="NCBIfam" id="NF005112">
    <property type="entry name" value="PRK06545.2-4"/>
    <property type="match status" value="1"/>
</dbReference>
<comment type="pathway">
    <text evidence="4">Amino-acid biosynthesis.</text>
</comment>
<evidence type="ECO:0000256" key="4">
    <source>
        <dbReference type="ARBA" id="ARBA00029440"/>
    </source>
</evidence>
<sequence>MSGLESVLVVGTGLIGTSVALALREHGVTVYLTDRDPAAVRLASELGAGVEWTPGRPADLPADAEWHPGRPVDLAVVAVPPPVVAERLAELQRAGAARFYTDVASVKALPIRQARRLGCDLSVYAAGHPLAGRERSGPAAARADLFLGRPWALCPTEETSPDALEVLRGLVKLCGGEAVEVDAVQHDRAVALVSHAPHVAAAAVAARLADAPATALGLAGQGVRDVTRIAAGDPGLWTGILSGNALPVAEVLEAVAADLAAAAAGLRAAAGAPEAPADGAVPRDGAPAAAAAGPVTGAETGPGMGTVTDLLRRGVAGTGRIPGKHGGPARDYATVQVIIGDRPGELARLFQVAQAAGVNIEDVRLEHAPGLPLGAADLSVQPEAVDALVRALRAHGWHLP</sequence>
<comment type="caution">
    <text evidence="7">The sequence shown here is derived from an EMBL/GenBank/DDBJ whole genome shotgun (WGS) entry which is preliminary data.</text>
</comment>
<evidence type="ECO:0000256" key="2">
    <source>
        <dbReference type="ARBA" id="ARBA00023002"/>
    </source>
</evidence>
<dbReference type="InterPro" id="IPR046825">
    <property type="entry name" value="PDH_C"/>
</dbReference>
<protein>
    <submittedName>
        <fullName evidence="7">Prephenate dehydrogenase</fullName>
    </submittedName>
</protein>
<dbReference type="InterPro" id="IPR003099">
    <property type="entry name" value="Prephen_DH"/>
</dbReference>
<dbReference type="InterPro" id="IPR045865">
    <property type="entry name" value="ACT-like_dom_sf"/>
</dbReference>
<dbReference type="InterPro" id="IPR036291">
    <property type="entry name" value="NAD(P)-bd_dom_sf"/>
</dbReference>
<reference evidence="8" key="1">
    <citation type="journal article" date="2019" name="Int. J. Syst. Evol. Microbiol.">
        <title>The Global Catalogue of Microorganisms (GCM) 10K type strain sequencing project: providing services to taxonomists for standard genome sequencing and annotation.</title>
        <authorList>
            <consortium name="The Broad Institute Genomics Platform"/>
            <consortium name="The Broad Institute Genome Sequencing Center for Infectious Disease"/>
            <person name="Wu L."/>
            <person name="Ma J."/>
        </authorList>
    </citation>
    <scope>NUCLEOTIDE SEQUENCE [LARGE SCALE GENOMIC DNA]</scope>
    <source>
        <strain evidence="8">JCM 9373</strain>
    </source>
</reference>
<proteinExistence type="inferred from homology"/>
<dbReference type="Gene3D" id="3.40.50.720">
    <property type="entry name" value="NAD(P)-binding Rossmann-like Domain"/>
    <property type="match status" value="1"/>
</dbReference>
<dbReference type="Pfam" id="PF20463">
    <property type="entry name" value="PDH_C"/>
    <property type="match status" value="1"/>
</dbReference>
<evidence type="ECO:0000313" key="8">
    <source>
        <dbReference type="Proteomes" id="UP001500320"/>
    </source>
</evidence>
<evidence type="ECO:0000256" key="1">
    <source>
        <dbReference type="ARBA" id="ARBA00007964"/>
    </source>
</evidence>
<dbReference type="Gene3D" id="3.30.70.260">
    <property type="match status" value="1"/>
</dbReference>
<keyword evidence="8" id="KW-1185">Reference proteome</keyword>
<gene>
    <name evidence="7" type="ORF">GCM10010466_67730</name>
</gene>
<feature type="domain" description="Prephenate/arogenate dehydrogenase" evidence="6">
    <location>
        <begin position="5"/>
        <end position="300"/>
    </location>
</feature>
<keyword evidence="3" id="KW-0028">Amino-acid biosynthesis</keyword>
<dbReference type="Gene3D" id="1.10.3660.10">
    <property type="entry name" value="6-phosphogluconate dehydrogenase C-terminal like domain"/>
    <property type="match status" value="1"/>
</dbReference>
<evidence type="ECO:0000259" key="6">
    <source>
        <dbReference type="PROSITE" id="PS51176"/>
    </source>
</evidence>
<feature type="region of interest" description="Disordered" evidence="5">
    <location>
        <begin position="273"/>
        <end position="304"/>
    </location>
</feature>
<evidence type="ECO:0000256" key="5">
    <source>
        <dbReference type="SAM" id="MobiDB-lite"/>
    </source>
</evidence>
<evidence type="ECO:0000256" key="3">
    <source>
        <dbReference type="ARBA" id="ARBA00023141"/>
    </source>
</evidence>
<dbReference type="SUPFAM" id="SSF55021">
    <property type="entry name" value="ACT-like"/>
    <property type="match status" value="1"/>
</dbReference>
<dbReference type="Pfam" id="PF02153">
    <property type="entry name" value="PDH_N"/>
    <property type="match status" value="1"/>
</dbReference>
<dbReference type="NCBIfam" id="NF005111">
    <property type="entry name" value="PRK06545.2-3"/>
    <property type="match status" value="1"/>
</dbReference>
<dbReference type="SUPFAM" id="SSF48179">
    <property type="entry name" value="6-phosphogluconate dehydrogenase C-terminal domain-like"/>
    <property type="match status" value="1"/>
</dbReference>
<dbReference type="Proteomes" id="UP001500320">
    <property type="component" value="Unassembled WGS sequence"/>
</dbReference>
<dbReference type="PANTHER" id="PTHR21363">
    <property type="entry name" value="PREPHENATE DEHYDROGENASE"/>
    <property type="match status" value="1"/>
</dbReference>
<dbReference type="PANTHER" id="PTHR21363:SF0">
    <property type="entry name" value="PREPHENATE DEHYDROGENASE [NADP(+)]"/>
    <property type="match status" value="1"/>
</dbReference>
<accession>A0ABP6P5X3</accession>
<evidence type="ECO:0000313" key="7">
    <source>
        <dbReference type="EMBL" id="GAA3167564.1"/>
    </source>
</evidence>
<keyword evidence="2" id="KW-0560">Oxidoreductase</keyword>
<name>A0ABP6P5X3_9ACTN</name>
<dbReference type="RefSeq" id="WP_344866912.1">
    <property type="nucleotide sequence ID" value="NZ_BAAAUT010000112.1"/>
</dbReference>
<feature type="compositionally biased region" description="Low complexity" evidence="5">
    <location>
        <begin position="273"/>
        <end position="301"/>
    </location>
</feature>
<organism evidence="7 8">
    <name type="scientific">Planomonospora alba</name>
    <dbReference type="NCBI Taxonomy" id="161354"/>
    <lineage>
        <taxon>Bacteria</taxon>
        <taxon>Bacillati</taxon>
        <taxon>Actinomycetota</taxon>
        <taxon>Actinomycetes</taxon>
        <taxon>Streptosporangiales</taxon>
        <taxon>Streptosporangiaceae</taxon>
        <taxon>Planomonospora</taxon>
    </lineage>
</organism>
<dbReference type="PROSITE" id="PS51176">
    <property type="entry name" value="PDH_ADH"/>
    <property type="match status" value="1"/>
</dbReference>
<comment type="similarity">
    <text evidence="1">Belongs to the prephenate/arogenate dehydrogenase family.</text>
</comment>
<dbReference type="InterPro" id="IPR050812">
    <property type="entry name" value="Preph/Arog_dehydrog"/>
</dbReference>
<dbReference type="InterPro" id="IPR046826">
    <property type="entry name" value="PDH_N"/>
</dbReference>
<dbReference type="SUPFAM" id="SSF51735">
    <property type="entry name" value="NAD(P)-binding Rossmann-fold domains"/>
    <property type="match status" value="1"/>
</dbReference>
<dbReference type="EMBL" id="BAAAUT010000112">
    <property type="protein sequence ID" value="GAA3167564.1"/>
    <property type="molecule type" value="Genomic_DNA"/>
</dbReference>
<keyword evidence="3" id="KW-0057">Aromatic amino acid biosynthesis</keyword>